<sequence length="81" mass="9062">MTLYSFIHLSGLIDDDKKKGAGIINKMKEDQSININTLISAGLEEQEAIVYELLLQKGELRAGEIIKKTALKRGNVYNILK</sequence>
<dbReference type="Proteomes" id="UP000231143">
    <property type="component" value="Unassembled WGS sequence"/>
</dbReference>
<comment type="caution">
    <text evidence="2">The sequence shown here is derived from an EMBL/GenBank/DDBJ whole genome shotgun (WGS) entry which is preliminary data.</text>
</comment>
<feature type="domain" description="Transcription regulator TrmB N-terminal" evidence="1">
    <location>
        <begin position="41"/>
        <end position="81"/>
    </location>
</feature>
<reference evidence="2 3" key="1">
    <citation type="submission" date="2017-09" db="EMBL/GenBank/DDBJ databases">
        <title>Depth-based differentiation of microbial function through sediment-hosted aquifers and enrichment of novel symbionts in the deep terrestrial subsurface.</title>
        <authorList>
            <person name="Probst A.J."/>
            <person name="Ladd B."/>
            <person name="Jarett J.K."/>
            <person name="Geller-Mcgrath D.E."/>
            <person name="Sieber C.M."/>
            <person name="Emerson J.B."/>
            <person name="Anantharaman K."/>
            <person name="Thomas B.C."/>
            <person name="Malmstrom R."/>
            <person name="Stieglmeier M."/>
            <person name="Klingl A."/>
            <person name="Woyke T."/>
            <person name="Ryan C.M."/>
            <person name="Banfield J.F."/>
        </authorList>
    </citation>
    <scope>NUCLEOTIDE SEQUENCE [LARGE SCALE GENOMIC DNA]</scope>
    <source>
        <strain evidence="2">CG22_combo_CG10-13_8_21_14_all_36_13</strain>
    </source>
</reference>
<name>A0A2H0DYI7_9BACT</name>
<dbReference type="InterPro" id="IPR002831">
    <property type="entry name" value="Tscrpt_reg_TrmB_N"/>
</dbReference>
<dbReference type="EMBL" id="PCTT01000039">
    <property type="protein sequence ID" value="PIP86938.1"/>
    <property type="molecule type" value="Genomic_DNA"/>
</dbReference>
<organism evidence="2 3">
    <name type="scientific">Candidatus Campbellbacteria bacterium CG22_combo_CG10-13_8_21_14_all_36_13</name>
    <dbReference type="NCBI Taxonomy" id="1974529"/>
    <lineage>
        <taxon>Bacteria</taxon>
        <taxon>Candidatus Campbelliibacteriota</taxon>
    </lineage>
</organism>
<dbReference type="AlphaFoldDB" id="A0A2H0DYI7"/>
<protein>
    <recommendedName>
        <fullName evidence="1">Transcription regulator TrmB N-terminal domain-containing protein</fullName>
    </recommendedName>
</protein>
<gene>
    <name evidence="2" type="ORF">COW81_03015</name>
</gene>
<evidence type="ECO:0000313" key="3">
    <source>
        <dbReference type="Proteomes" id="UP000231143"/>
    </source>
</evidence>
<feature type="non-terminal residue" evidence="2">
    <location>
        <position position="81"/>
    </location>
</feature>
<evidence type="ECO:0000259" key="1">
    <source>
        <dbReference type="Pfam" id="PF01978"/>
    </source>
</evidence>
<dbReference type="Gene3D" id="1.10.10.10">
    <property type="entry name" value="Winged helix-like DNA-binding domain superfamily/Winged helix DNA-binding domain"/>
    <property type="match status" value="1"/>
</dbReference>
<dbReference type="InterPro" id="IPR036388">
    <property type="entry name" value="WH-like_DNA-bd_sf"/>
</dbReference>
<evidence type="ECO:0000313" key="2">
    <source>
        <dbReference type="EMBL" id="PIP86938.1"/>
    </source>
</evidence>
<proteinExistence type="predicted"/>
<accession>A0A2H0DYI7</accession>
<dbReference type="Pfam" id="PF01978">
    <property type="entry name" value="TrmB"/>
    <property type="match status" value="1"/>
</dbReference>